<keyword evidence="5" id="KW-0874">Quinone</keyword>
<feature type="transmembrane region" description="Helical" evidence="5">
    <location>
        <begin position="223"/>
        <end position="241"/>
    </location>
</feature>
<dbReference type="GO" id="GO:0050136">
    <property type="term" value="F:NADH dehydrogenase (quinone) (non-electrogenic) activity"/>
    <property type="evidence" value="ECO:0007669"/>
    <property type="project" value="UniProtKB-EC"/>
</dbReference>
<dbReference type="Proteomes" id="UP001373496">
    <property type="component" value="Unassembled WGS sequence"/>
</dbReference>
<protein>
    <recommendedName>
        <fullName evidence="5">NADH-quinone oxidoreductase subunit H</fullName>
        <ecNumber evidence="5">7.1.1.-</ecNumber>
    </recommendedName>
    <alternativeName>
        <fullName evidence="5">NADH dehydrogenase I subunit H</fullName>
    </alternativeName>
    <alternativeName>
        <fullName evidence="5">NDH-1 subunit H</fullName>
    </alternativeName>
</protein>
<dbReference type="PANTHER" id="PTHR11432">
    <property type="entry name" value="NADH DEHYDROGENASE SUBUNIT 1"/>
    <property type="match status" value="1"/>
</dbReference>
<keyword evidence="8" id="KW-0560">Oxidoreductase</keyword>
<gene>
    <name evidence="5 8" type="primary">nuoH</name>
    <name evidence="8" type="ORF">UXQ13_12830</name>
</gene>
<dbReference type="InterPro" id="IPR001694">
    <property type="entry name" value="NADH_UbQ_OxRdtase_su1/FPO"/>
</dbReference>
<keyword evidence="3 5" id="KW-1133">Transmembrane helix</keyword>
<comment type="subunit">
    <text evidence="5">NDH-1 is composed of 14 different subunits. Subunits NuoA, H, J, K, L, M, N constitute the membrane sector of the complex.</text>
</comment>
<evidence type="ECO:0000256" key="5">
    <source>
        <dbReference type="HAMAP-Rule" id="MF_01350"/>
    </source>
</evidence>
<organism evidence="8 9">
    <name type="scientific">Klenkia terrae</name>
    <dbReference type="NCBI Taxonomy" id="1052259"/>
    <lineage>
        <taxon>Bacteria</taxon>
        <taxon>Bacillati</taxon>
        <taxon>Actinomycetota</taxon>
        <taxon>Actinomycetes</taxon>
        <taxon>Geodermatophilales</taxon>
        <taxon>Geodermatophilaceae</taxon>
        <taxon>Klenkia</taxon>
    </lineage>
</organism>
<feature type="transmembrane region" description="Helical" evidence="5">
    <location>
        <begin position="23"/>
        <end position="48"/>
    </location>
</feature>
<dbReference type="PANTHER" id="PTHR11432:SF3">
    <property type="entry name" value="NADH-UBIQUINONE OXIDOREDUCTASE CHAIN 1"/>
    <property type="match status" value="1"/>
</dbReference>
<evidence type="ECO:0000256" key="6">
    <source>
        <dbReference type="RuleBase" id="RU000471"/>
    </source>
</evidence>
<dbReference type="PROSITE" id="PS00668">
    <property type="entry name" value="COMPLEX1_ND1_2"/>
    <property type="match status" value="1"/>
</dbReference>
<proteinExistence type="inferred from homology"/>
<feature type="transmembrane region" description="Helical" evidence="5">
    <location>
        <begin position="95"/>
        <end position="116"/>
    </location>
</feature>
<comment type="caution">
    <text evidence="8">The sequence shown here is derived from an EMBL/GenBank/DDBJ whole genome shotgun (WGS) entry which is preliminary data.</text>
</comment>
<dbReference type="NCBIfam" id="NF004741">
    <property type="entry name" value="PRK06076.1-2"/>
    <property type="match status" value="1"/>
</dbReference>
<evidence type="ECO:0000256" key="7">
    <source>
        <dbReference type="SAM" id="MobiDB-lite"/>
    </source>
</evidence>
<feature type="transmembrane region" description="Helical" evidence="5">
    <location>
        <begin position="312"/>
        <end position="332"/>
    </location>
</feature>
<dbReference type="NCBIfam" id="NF004743">
    <property type="entry name" value="PRK06076.1-4"/>
    <property type="match status" value="1"/>
</dbReference>
<reference evidence="8 9" key="1">
    <citation type="submission" date="2024-03" db="EMBL/GenBank/DDBJ databases">
        <title>Draft genome sequence of Klenkia terrae.</title>
        <authorList>
            <person name="Duangmal K."/>
            <person name="Chantavorakit T."/>
        </authorList>
    </citation>
    <scope>NUCLEOTIDE SEQUENCE [LARGE SCALE GENOMIC DNA]</scope>
    <source>
        <strain evidence="8 9">JCM 17786</strain>
    </source>
</reference>
<evidence type="ECO:0000256" key="2">
    <source>
        <dbReference type="ARBA" id="ARBA00022692"/>
    </source>
</evidence>
<evidence type="ECO:0000256" key="4">
    <source>
        <dbReference type="ARBA" id="ARBA00023136"/>
    </source>
</evidence>
<keyword evidence="5" id="KW-0830">Ubiquinone</keyword>
<keyword evidence="9" id="KW-1185">Reference proteome</keyword>
<feature type="transmembrane region" description="Helical" evidence="5">
    <location>
        <begin position="136"/>
        <end position="159"/>
    </location>
</feature>
<comment type="similarity">
    <text evidence="5 6">Belongs to the complex I subunit 1 family.</text>
</comment>
<feature type="region of interest" description="Disordered" evidence="7">
    <location>
        <begin position="419"/>
        <end position="497"/>
    </location>
</feature>
<dbReference type="EMBL" id="JBAPLV010000013">
    <property type="protein sequence ID" value="MEI4279352.1"/>
    <property type="molecule type" value="Genomic_DNA"/>
</dbReference>
<name>A0ABU8E6R6_9ACTN</name>
<dbReference type="RefSeq" id="WP_336392420.1">
    <property type="nucleotide sequence ID" value="NZ_JBAPLV010000013.1"/>
</dbReference>
<keyword evidence="5 6" id="KW-0520">NAD</keyword>
<evidence type="ECO:0000256" key="1">
    <source>
        <dbReference type="ARBA" id="ARBA00004141"/>
    </source>
</evidence>
<comment type="catalytic activity">
    <reaction evidence="5">
        <text>a quinone + NADH + 5 H(+)(in) = a quinol + NAD(+) + 4 H(+)(out)</text>
        <dbReference type="Rhea" id="RHEA:57888"/>
        <dbReference type="ChEBI" id="CHEBI:15378"/>
        <dbReference type="ChEBI" id="CHEBI:24646"/>
        <dbReference type="ChEBI" id="CHEBI:57540"/>
        <dbReference type="ChEBI" id="CHEBI:57945"/>
        <dbReference type="ChEBI" id="CHEBI:132124"/>
    </reaction>
</comment>
<keyword evidence="5" id="KW-1278">Translocase</keyword>
<evidence type="ECO:0000313" key="9">
    <source>
        <dbReference type="Proteomes" id="UP001373496"/>
    </source>
</evidence>
<dbReference type="EC" id="7.1.1.-" evidence="5"/>
<feature type="transmembrane region" description="Helical" evidence="5">
    <location>
        <begin position="380"/>
        <end position="399"/>
    </location>
</feature>
<keyword evidence="5" id="KW-1003">Cell membrane</keyword>
<comment type="subcellular location">
    <subcellularLocation>
        <location evidence="5 6">Cell membrane</location>
        <topology evidence="5 6">Multi-pass membrane protein</topology>
    </subcellularLocation>
    <subcellularLocation>
        <location evidence="1">Membrane</location>
        <topology evidence="1">Multi-pass membrane protein</topology>
    </subcellularLocation>
</comment>
<feature type="transmembrane region" description="Helical" evidence="5">
    <location>
        <begin position="180"/>
        <end position="203"/>
    </location>
</feature>
<keyword evidence="2 5" id="KW-0812">Transmembrane</keyword>
<dbReference type="PROSITE" id="PS00667">
    <property type="entry name" value="COMPLEX1_ND1_1"/>
    <property type="match status" value="1"/>
</dbReference>
<dbReference type="InterPro" id="IPR018086">
    <property type="entry name" value="NADH_UbQ_OxRdtase_su1_CS"/>
</dbReference>
<keyword evidence="4 5" id="KW-0472">Membrane</keyword>
<dbReference type="HAMAP" id="MF_01350">
    <property type="entry name" value="NDH1_NuoH"/>
    <property type="match status" value="1"/>
</dbReference>
<feature type="transmembrane region" description="Helical" evidence="5">
    <location>
        <begin position="344"/>
        <end position="368"/>
    </location>
</feature>
<evidence type="ECO:0000313" key="8">
    <source>
        <dbReference type="EMBL" id="MEI4279352.1"/>
    </source>
</evidence>
<comment type="function">
    <text evidence="5">NDH-1 shuttles electrons from NADH, via FMN and iron-sulfur (Fe-S) centers, to quinones in the respiratory chain. The immediate electron acceptor for the enzyme in this species is believed to be ubiquinone. Couples the redox reaction to proton translocation (for every two electrons transferred, four hydrogen ions are translocated across the cytoplasmic membrane), and thus conserves the redox energy in a proton gradient. This subunit may bind ubiquinone.</text>
</comment>
<dbReference type="Pfam" id="PF00146">
    <property type="entry name" value="NADHdh"/>
    <property type="match status" value="1"/>
</dbReference>
<feature type="transmembrane region" description="Helical" evidence="5">
    <location>
        <begin position="270"/>
        <end position="292"/>
    </location>
</feature>
<evidence type="ECO:0000256" key="3">
    <source>
        <dbReference type="ARBA" id="ARBA00022989"/>
    </source>
</evidence>
<sequence>MTVPVTVLAATDSPTLADFGNDVWWLVLVKIVGVFGLLVVMTLFAIVFERKVVARMQQRSGPNRVGPRGYLQSLADGLKLAFKEDIMPALADKPVYFLAPVIATIPAFLAFSVIPLGPMVSIFGERTPLQLIDAPIGVLVVLACSAMGVYGIVLGGWASGSTYPLLGSLRSAAQMVSYEIAMGLSIVAVFLYAGTMSTSEIVAAQAGPNRLDFFGLTFDGPSWYAVLLPVSFVIYVIAVVGETNRAPFDLPEAESELVGGFHTEYSSLKFALFFLAEYVNMVTVSALAATLFLGGWRAPWPISIWDGANSGWWPLLWFLLKVIAALFVFIWLRGTLPRLRYDQFMRFGWKVLVPTALVWILAVATMRTVSREANLSSGEVALYVGLPIAAVVLGGLLIASRKSNEDTRIAALNAAAGSTNPTEPEVLPAVRTGGARRRPAQRSGPARAEGGFPIPPMDLVVPPSPRLGAKEPVTAGAAPVASGRRRPSPTPRKDDSA</sequence>
<accession>A0ABU8E6R6</accession>